<sequence>MSRKYGREDWSGNKYWEDEDGNREYEREDRAGNKYREDSDGSREYEREDWAGNKYREDSAGNRTYIREDGDGNTYEEEKGGGGCFLTTACVKHAGLPDDCYELETLRRFRDNYIMKRADGNTLLHEYYSNGPKIVASLLSSRTHEFELKGVYLEIERSVRLIESGSNEEALRCYRKMYDGLYRKYCAKKARSA</sequence>
<reference evidence="2" key="1">
    <citation type="submission" date="2019-02" db="EMBL/GenBank/DDBJ databases">
        <authorList>
            <person name="Gruber-Vodicka R. H."/>
            <person name="Seah K. B. B."/>
        </authorList>
    </citation>
    <scope>NUCLEOTIDE SEQUENCE</scope>
    <source>
        <strain evidence="2">BECK_DK161</strain>
    </source>
</reference>
<dbReference type="AlphaFoldDB" id="A0A450SKW4"/>
<feature type="compositionally biased region" description="Basic and acidic residues" evidence="1">
    <location>
        <begin position="1"/>
        <end position="11"/>
    </location>
</feature>
<feature type="compositionally biased region" description="Basic and acidic residues" evidence="1">
    <location>
        <begin position="22"/>
        <end position="52"/>
    </location>
</feature>
<gene>
    <name evidence="2" type="ORF">BECKDK2373C_GA0170839_104224</name>
</gene>
<dbReference type="NCBIfam" id="NF041770">
    <property type="entry name" value="CFI_box_CTERM"/>
    <property type="match status" value="1"/>
</dbReference>
<accession>A0A450SKW4</accession>
<feature type="region of interest" description="Disordered" evidence="1">
    <location>
        <begin position="1"/>
        <end position="52"/>
    </location>
</feature>
<protein>
    <submittedName>
        <fullName evidence="2">Uncharacterized protein</fullName>
    </submittedName>
</protein>
<dbReference type="InterPro" id="IPR049886">
    <property type="entry name" value="CFI_box_CTERM_dom"/>
</dbReference>
<proteinExistence type="predicted"/>
<dbReference type="EMBL" id="CAADEY010000042">
    <property type="protein sequence ID" value="VFJ54216.1"/>
    <property type="molecule type" value="Genomic_DNA"/>
</dbReference>
<evidence type="ECO:0000313" key="2">
    <source>
        <dbReference type="EMBL" id="VFJ54216.1"/>
    </source>
</evidence>
<name>A0A450SKW4_9GAMM</name>
<evidence type="ECO:0000256" key="1">
    <source>
        <dbReference type="SAM" id="MobiDB-lite"/>
    </source>
</evidence>
<organism evidence="2">
    <name type="scientific">Candidatus Kentrum sp. DK</name>
    <dbReference type="NCBI Taxonomy" id="2126562"/>
    <lineage>
        <taxon>Bacteria</taxon>
        <taxon>Pseudomonadati</taxon>
        <taxon>Pseudomonadota</taxon>
        <taxon>Gammaproteobacteria</taxon>
        <taxon>Candidatus Kentrum</taxon>
    </lineage>
</organism>